<dbReference type="HOGENOM" id="CLU_155761_1_1_5"/>
<evidence type="ECO:0000256" key="1">
    <source>
        <dbReference type="ARBA" id="ARBA00006226"/>
    </source>
</evidence>
<dbReference type="KEGG" id="zmm:Zmob_1750"/>
<dbReference type="EMBL" id="CP002851">
    <property type="protein sequence ID" value="AEH63559.1"/>
    <property type="molecule type" value="Genomic_DNA"/>
</dbReference>
<keyword evidence="2" id="KW-1277">Toxin-antitoxin system</keyword>
<dbReference type="OrthoDB" id="5570653at2"/>
<dbReference type="NCBIfam" id="TIGR02385">
    <property type="entry name" value="RelE_StbE"/>
    <property type="match status" value="1"/>
</dbReference>
<keyword evidence="3" id="KW-0614">Plasmid</keyword>
<dbReference type="AlphaFoldDB" id="A0A0H3G3Z2"/>
<protein>
    <submittedName>
        <fullName evidence="3">Addiction module toxin, RelE/StbE family</fullName>
    </submittedName>
</protein>
<comment type="similarity">
    <text evidence="1">Belongs to the RelE toxin family.</text>
</comment>
<gene>
    <name evidence="3" type="ordered locus">Zmob_1750</name>
</gene>
<dbReference type="Proteomes" id="UP000001494">
    <property type="component" value="Plasmid pZMOB01"/>
</dbReference>
<accession>A0A0H3G3Z2</accession>
<dbReference type="InterPro" id="IPR035093">
    <property type="entry name" value="RelE/ParE_toxin_dom_sf"/>
</dbReference>
<proteinExistence type="inferred from homology"/>
<dbReference type="Gene3D" id="3.30.2310.20">
    <property type="entry name" value="RelE-like"/>
    <property type="match status" value="1"/>
</dbReference>
<dbReference type="SUPFAM" id="SSF143011">
    <property type="entry name" value="RelE-like"/>
    <property type="match status" value="1"/>
</dbReference>
<dbReference type="Pfam" id="PF05016">
    <property type="entry name" value="ParE_toxin"/>
    <property type="match status" value="1"/>
</dbReference>
<dbReference type="PANTHER" id="PTHR35601:SF1">
    <property type="entry name" value="TOXIN RELE"/>
    <property type="match status" value="1"/>
</dbReference>
<geneLocation type="plasmid" evidence="3 4">
    <name>pZMOB01</name>
</geneLocation>
<evidence type="ECO:0000313" key="3">
    <source>
        <dbReference type="EMBL" id="AEH63559.1"/>
    </source>
</evidence>
<name>A0A0H3G3Z2_ZYMMA</name>
<dbReference type="InterPro" id="IPR007712">
    <property type="entry name" value="RelE/ParE_toxin"/>
</dbReference>
<dbReference type="RefSeq" id="WP_014466394.1">
    <property type="nucleotide sequence ID" value="NC_017180.1"/>
</dbReference>
<reference evidence="3 4" key="1">
    <citation type="journal article" date="2011" name="J. Bacteriol.">
        <title>Genome sequence of the ethanol-producing Zymomonas mobilis subsp. mobilis lectotype strain ATCC 10988.</title>
        <authorList>
            <person name="Pappas K.M."/>
            <person name="Kouvelis V.N."/>
            <person name="Saunders E."/>
            <person name="Brettin T.S."/>
            <person name="Bruce D."/>
            <person name="Detter C."/>
            <person name="Balakireva M."/>
            <person name="Han C.S."/>
            <person name="Savvakis G."/>
            <person name="Kyrpides N.C."/>
            <person name="Typas M.A."/>
        </authorList>
    </citation>
    <scope>NUCLEOTIDE SEQUENCE [LARGE SCALE GENOMIC DNA]</scope>
    <source>
        <strain evidence="4">ATCC 10988 / DSM 424 / CCUG 17860 / LMG 404 / NCIMB 8938 / NRRL B-806 / ZM1</strain>
        <plasmid evidence="3">pZMOB01</plasmid>
    </source>
</reference>
<evidence type="ECO:0000313" key="4">
    <source>
        <dbReference type="Proteomes" id="UP000001494"/>
    </source>
</evidence>
<evidence type="ECO:0000256" key="2">
    <source>
        <dbReference type="ARBA" id="ARBA00022649"/>
    </source>
</evidence>
<dbReference type="PANTHER" id="PTHR35601">
    <property type="entry name" value="TOXIN RELE"/>
    <property type="match status" value="1"/>
</dbReference>
<organism evidence="3 4">
    <name type="scientific">Zymomonas mobilis subsp. mobilis (strain ATCC 10988 / DSM 424 / LMG 404 / NCIMB 8938 / NRRL B-806 / ZM1)</name>
    <dbReference type="NCBI Taxonomy" id="555217"/>
    <lineage>
        <taxon>Bacteria</taxon>
        <taxon>Pseudomonadati</taxon>
        <taxon>Pseudomonadota</taxon>
        <taxon>Alphaproteobacteria</taxon>
        <taxon>Sphingomonadales</taxon>
        <taxon>Zymomonadaceae</taxon>
        <taxon>Zymomonas</taxon>
    </lineage>
</organism>
<sequence>MAWKIEFDPAAQKELKKLGTQPAKRILKFLSERLASTDNPRSLGAALKGSALGSLWKYRIGDYRVIVDIEDKMLRILVVRIGNRREIYKKVVRH</sequence>